<evidence type="ECO:0000259" key="2">
    <source>
        <dbReference type="Pfam" id="PF13372"/>
    </source>
</evidence>
<feature type="signal peptide" evidence="1">
    <location>
        <begin position="1"/>
        <end position="24"/>
    </location>
</feature>
<keyword evidence="4" id="KW-1185">Reference proteome</keyword>
<dbReference type="EMBL" id="JASHIF010000019">
    <property type="protein sequence ID" value="MDI9861381.1"/>
    <property type="molecule type" value="Genomic_DNA"/>
</dbReference>
<gene>
    <name evidence="3" type="ORF">QM524_19330</name>
</gene>
<comment type="caution">
    <text evidence="3">The sequence shown here is derived from an EMBL/GenBank/DDBJ whole genome shotgun (WGS) entry which is preliminary data.</text>
</comment>
<feature type="domain" description="Alginate export" evidence="2">
    <location>
        <begin position="27"/>
        <end position="170"/>
    </location>
</feature>
<accession>A0ABT6YCS4</accession>
<keyword evidence="1" id="KW-0732">Signal</keyword>
<reference evidence="3 4" key="1">
    <citation type="submission" date="2023-05" db="EMBL/GenBank/DDBJ databases">
        <title>Novel species of genus Flectobacillus isolated from stream in China.</title>
        <authorList>
            <person name="Lu H."/>
        </authorList>
    </citation>
    <scope>NUCLEOTIDE SEQUENCE [LARGE SCALE GENOMIC DNA]</scope>
    <source>
        <strain evidence="3 4">KCTC 42575</strain>
    </source>
</reference>
<name>A0ABT6YCS4_9BACT</name>
<organism evidence="3 4">
    <name type="scientific">Flectobacillus roseus</name>
    <dbReference type="NCBI Taxonomy" id="502259"/>
    <lineage>
        <taxon>Bacteria</taxon>
        <taxon>Pseudomonadati</taxon>
        <taxon>Bacteroidota</taxon>
        <taxon>Cytophagia</taxon>
        <taxon>Cytophagales</taxon>
        <taxon>Flectobacillaceae</taxon>
        <taxon>Flectobacillus</taxon>
    </lineage>
</organism>
<dbReference type="Proteomes" id="UP001236507">
    <property type="component" value="Unassembled WGS sequence"/>
</dbReference>
<evidence type="ECO:0000313" key="3">
    <source>
        <dbReference type="EMBL" id="MDI9861381.1"/>
    </source>
</evidence>
<sequence>MKKTYKIKAALALLVGVSTHFVSKAQFSLQGQVRTRTEVRNGLGNLVPTGSDAAAFTSQRTRLIFGYKWDRVTFGATVQDIRVWGQDASTISNNDGNRLMLHEGWAEVTLANKADTTIKFKAVDQLSIKIGRQELNYDDVRLIGNLDWLQQGRRHDMVLLKGMHSGWQFDVGYAFNQNTDAFNTTGTIYTPANTPQYMPNSKGALVAVPAGTIPNGAVFTSNPSTNGATQDYKSFKSVYISRKFNQTKFSGLFFNDDFGKYKMDTLVGNSSTGYLYGKDFRGQKGVNSRVTYGLMINHTLGNASGFGKIALQGAYYAQTGKDRDGVAMDAYHYTLSATYQKGKWAFTPGYDVLSGNDAVNPSGKNNRFDPLYGTPHRHWGYMDYFYVGTGAPAGGLNNAYFKVKYTTNVLTVGLDYHSFALNKAMVKTGSDGIKSTINNQLGTELDFTLNYNMNKFTNIELGYSIMNATDSMPIAKAQNATATYDKTGTWFYAMINIRPDFFYSKPVALR</sequence>
<proteinExistence type="predicted"/>
<dbReference type="InterPro" id="IPR025388">
    <property type="entry name" value="Alginate_export_dom"/>
</dbReference>
<protein>
    <submittedName>
        <fullName evidence="3">Alginate export family protein</fullName>
    </submittedName>
</protein>
<evidence type="ECO:0000256" key="1">
    <source>
        <dbReference type="SAM" id="SignalP"/>
    </source>
</evidence>
<feature type="chain" id="PRO_5045997997" evidence="1">
    <location>
        <begin position="25"/>
        <end position="510"/>
    </location>
</feature>
<evidence type="ECO:0000313" key="4">
    <source>
        <dbReference type="Proteomes" id="UP001236507"/>
    </source>
</evidence>
<dbReference type="RefSeq" id="WP_283345810.1">
    <property type="nucleotide sequence ID" value="NZ_JASHIF010000019.1"/>
</dbReference>
<dbReference type="Pfam" id="PF13372">
    <property type="entry name" value="Alginate_exp"/>
    <property type="match status" value="1"/>
</dbReference>